<proteinExistence type="predicted"/>
<comment type="caution">
    <text evidence="2">The sequence shown here is derived from an EMBL/GenBank/DDBJ whole genome shotgun (WGS) entry which is preliminary data.</text>
</comment>
<feature type="transmembrane region" description="Helical" evidence="1">
    <location>
        <begin position="20"/>
        <end position="42"/>
    </location>
</feature>
<feature type="transmembrane region" description="Helical" evidence="1">
    <location>
        <begin position="117"/>
        <end position="135"/>
    </location>
</feature>
<feature type="transmembrane region" description="Helical" evidence="1">
    <location>
        <begin position="54"/>
        <end position="73"/>
    </location>
</feature>
<protein>
    <submittedName>
        <fullName evidence="2">Uncharacterized protein</fullName>
    </submittedName>
</protein>
<dbReference type="Proteomes" id="UP000559027">
    <property type="component" value="Unassembled WGS sequence"/>
</dbReference>
<keyword evidence="1" id="KW-1133">Transmembrane helix</keyword>
<reference evidence="2 3" key="1">
    <citation type="journal article" date="2020" name="ISME J.">
        <title>Uncovering the hidden diversity of litter-decomposition mechanisms in mushroom-forming fungi.</title>
        <authorList>
            <person name="Floudas D."/>
            <person name="Bentzer J."/>
            <person name="Ahren D."/>
            <person name="Johansson T."/>
            <person name="Persson P."/>
            <person name="Tunlid A."/>
        </authorList>
    </citation>
    <scope>NUCLEOTIDE SEQUENCE [LARGE SCALE GENOMIC DNA]</scope>
    <source>
        <strain evidence="2 3">CBS 146.42</strain>
    </source>
</reference>
<dbReference type="AlphaFoldDB" id="A0A8H5FVF0"/>
<dbReference type="EMBL" id="JAACJO010000015">
    <property type="protein sequence ID" value="KAF5350157.1"/>
    <property type="molecule type" value="Genomic_DNA"/>
</dbReference>
<evidence type="ECO:0000256" key="1">
    <source>
        <dbReference type="SAM" id="Phobius"/>
    </source>
</evidence>
<keyword evidence="1" id="KW-0472">Membrane</keyword>
<evidence type="ECO:0000313" key="3">
    <source>
        <dbReference type="Proteomes" id="UP000559027"/>
    </source>
</evidence>
<keyword evidence="1" id="KW-0812">Transmembrane</keyword>
<evidence type="ECO:0000313" key="2">
    <source>
        <dbReference type="EMBL" id="KAF5350157.1"/>
    </source>
</evidence>
<name>A0A8H5FVF0_9AGAR</name>
<keyword evidence="3" id="KW-1185">Reference proteome</keyword>
<organism evidence="2 3">
    <name type="scientific">Leucocoprinus leucothites</name>
    <dbReference type="NCBI Taxonomy" id="201217"/>
    <lineage>
        <taxon>Eukaryota</taxon>
        <taxon>Fungi</taxon>
        <taxon>Dikarya</taxon>
        <taxon>Basidiomycota</taxon>
        <taxon>Agaricomycotina</taxon>
        <taxon>Agaricomycetes</taxon>
        <taxon>Agaricomycetidae</taxon>
        <taxon>Agaricales</taxon>
        <taxon>Agaricineae</taxon>
        <taxon>Agaricaceae</taxon>
        <taxon>Leucocoprinus</taxon>
    </lineage>
</organism>
<sequence>MTVPMENPIILNIMPSYGALLVGGYISQAIWGVSTLQVFFYFRSYEHDPLIVKLLIAAMWFVFAVSSVDSLSVHDFSTQHNRMADTTSQITIMKSVFSVLILEYGRTAGLLVNRVELTIHTLVTAVVVFVVQLYFIRRIYLFGKNHIWIKPLSLLLTLLSTWQLIGPIVYWAGAYVSFLPSILSVKRYDLIEPKGQSTSGEHKRVDESCGRCCGRYCGNMHDMAVNSSAEHGDFTDAGYDLSYSGCDC</sequence>
<accession>A0A8H5FVF0</accession>
<dbReference type="OrthoDB" id="3161836at2759"/>
<gene>
    <name evidence="2" type="ORF">D9756_009109</name>
</gene>